<dbReference type="Proteomes" id="UP000005250">
    <property type="component" value="Chromosome"/>
</dbReference>
<dbReference type="InterPro" id="IPR005119">
    <property type="entry name" value="LysR_subst-bd"/>
</dbReference>
<protein>
    <submittedName>
        <fullName evidence="6">LysR-family transcriptional regulator</fullName>
    </submittedName>
</protein>
<dbReference type="Pfam" id="PF03466">
    <property type="entry name" value="LysR_substrate"/>
    <property type="match status" value="1"/>
</dbReference>
<sequence length="311" mass="33975">MRNHAMTFTLRQVETFRTVYETESVTAAARRLDVSPATVSATLAALETAISMRLFERVRQRMVRTPEADLLYEEIRRQSLGLETLGRKIRAIKGAGQPRLRVGTIHAYSGLVIEQALVRFRGRYPDTPLYLQVRDSNTLRDMVVAGELDLALVADESELQGLRGHCLARLGAVAVFPRGHALARFAQLELSQLADAALVLLNREDGSRKRLDAVFAQRGIAPHAAIETPYSSTVCQLALAGHGVGIANPATAMGMAQAGLEFRPLDADVHFACYMILHGSRPLSSAGKYWATCLRAALAPLVEQFGVDAQV</sequence>
<dbReference type="Gene3D" id="1.10.10.10">
    <property type="entry name" value="Winged helix-like DNA-binding domain superfamily/Winged helix DNA-binding domain"/>
    <property type="match status" value="1"/>
</dbReference>
<feature type="domain" description="HTH lysR-type" evidence="5">
    <location>
        <begin position="8"/>
        <end position="65"/>
    </location>
</feature>
<evidence type="ECO:0000259" key="5">
    <source>
        <dbReference type="PROSITE" id="PS50931"/>
    </source>
</evidence>
<dbReference type="KEGG" id="bper:BN118_2635"/>
<dbReference type="GO" id="GO:0003700">
    <property type="term" value="F:DNA-binding transcription factor activity"/>
    <property type="evidence" value="ECO:0007669"/>
    <property type="project" value="InterPro"/>
</dbReference>
<dbReference type="PANTHER" id="PTHR30427">
    <property type="entry name" value="TRANSCRIPTIONAL ACTIVATOR PROTEIN LYSR"/>
    <property type="match status" value="1"/>
</dbReference>
<dbReference type="PANTHER" id="PTHR30427:SF1">
    <property type="entry name" value="TRANSCRIPTIONAL ACTIVATOR PROTEIN LYSR"/>
    <property type="match status" value="1"/>
</dbReference>
<gene>
    <name evidence="6" type="ordered locus">BN118_2635</name>
</gene>
<dbReference type="AlphaFoldDB" id="A0A0T7CNP3"/>
<dbReference type="SUPFAM" id="SSF53850">
    <property type="entry name" value="Periplasmic binding protein-like II"/>
    <property type="match status" value="1"/>
</dbReference>
<dbReference type="Pfam" id="PF00126">
    <property type="entry name" value="HTH_1"/>
    <property type="match status" value="1"/>
</dbReference>
<keyword evidence="2" id="KW-0805">Transcription regulation</keyword>
<evidence type="ECO:0000256" key="2">
    <source>
        <dbReference type="ARBA" id="ARBA00023015"/>
    </source>
</evidence>
<dbReference type="Gene3D" id="3.40.190.290">
    <property type="match status" value="1"/>
</dbReference>
<evidence type="ECO:0000256" key="3">
    <source>
        <dbReference type="ARBA" id="ARBA00023125"/>
    </source>
</evidence>
<keyword evidence="4" id="KW-0804">Transcription</keyword>
<dbReference type="InterPro" id="IPR000847">
    <property type="entry name" value="LysR_HTH_N"/>
</dbReference>
<reference evidence="6 7" key="1">
    <citation type="journal article" date="2012" name="BMC Genomics">
        <title>Comparative genomics of the classical Bordetella subspecies: the evolution and exchange of virulence-associated diversity amongst closely related pathogens.</title>
        <authorList>
            <person name="Park J."/>
            <person name="Zhang Y."/>
            <person name="Buboltz A.M."/>
            <person name="Zhang X."/>
            <person name="Schuster S.C."/>
            <person name="Ahuja U."/>
            <person name="Liu M."/>
            <person name="Miller J.F."/>
            <person name="Sebaihia M."/>
            <person name="Bentley S.D."/>
            <person name="Parkhill J."/>
            <person name="Harvill E.T."/>
        </authorList>
    </citation>
    <scope>NUCLEOTIDE SEQUENCE [LARGE SCALE GENOMIC DNA]</scope>
    <source>
        <strain evidence="7">ATCC 9797 / DSM 5571 / CCUG 30873 / LMG 14455 / NCTC 10739 / 18323</strain>
    </source>
</reference>
<dbReference type="eggNOG" id="COG0583">
    <property type="taxonomic scope" value="Bacteria"/>
</dbReference>
<comment type="similarity">
    <text evidence="1">Belongs to the LysR transcriptional regulatory family.</text>
</comment>
<dbReference type="PROSITE" id="PS50931">
    <property type="entry name" value="HTH_LYSR"/>
    <property type="match status" value="1"/>
</dbReference>
<evidence type="ECO:0000256" key="4">
    <source>
        <dbReference type="ARBA" id="ARBA00023163"/>
    </source>
</evidence>
<accession>A0A0T7CNP3</accession>
<keyword evidence="3" id="KW-0238">DNA-binding</keyword>
<proteinExistence type="inferred from homology"/>
<dbReference type="EMBL" id="HE965805">
    <property type="protein sequence ID" value="CCJ64060.1"/>
    <property type="molecule type" value="Genomic_DNA"/>
</dbReference>
<dbReference type="SUPFAM" id="SSF46785">
    <property type="entry name" value="Winged helix' DNA-binding domain"/>
    <property type="match status" value="1"/>
</dbReference>
<name>A0A0T7CNP3_BORP1</name>
<evidence type="ECO:0000256" key="1">
    <source>
        <dbReference type="ARBA" id="ARBA00009437"/>
    </source>
</evidence>
<dbReference type="GO" id="GO:0043565">
    <property type="term" value="F:sequence-specific DNA binding"/>
    <property type="evidence" value="ECO:0007669"/>
    <property type="project" value="TreeGrafter"/>
</dbReference>
<evidence type="ECO:0000313" key="6">
    <source>
        <dbReference type="EMBL" id="CCJ64060.1"/>
    </source>
</evidence>
<evidence type="ECO:0000313" key="7">
    <source>
        <dbReference type="Proteomes" id="UP000005250"/>
    </source>
</evidence>
<dbReference type="HOGENOM" id="CLU_039613_6_3_4"/>
<dbReference type="InterPro" id="IPR036388">
    <property type="entry name" value="WH-like_DNA-bd_sf"/>
</dbReference>
<keyword evidence="7" id="KW-1185">Reference proteome</keyword>
<dbReference type="GO" id="GO:0010628">
    <property type="term" value="P:positive regulation of gene expression"/>
    <property type="evidence" value="ECO:0007669"/>
    <property type="project" value="TreeGrafter"/>
</dbReference>
<dbReference type="InterPro" id="IPR036390">
    <property type="entry name" value="WH_DNA-bd_sf"/>
</dbReference>
<organism evidence="6 7">
    <name type="scientific">Bordetella pertussis (strain ATCC 9797 / DSM 5571 / CCUG 30873 / LMG 14455 / NCTC 10739 / 18323)</name>
    <dbReference type="NCBI Taxonomy" id="568706"/>
    <lineage>
        <taxon>Bacteria</taxon>
        <taxon>Pseudomonadati</taxon>
        <taxon>Pseudomonadota</taxon>
        <taxon>Betaproteobacteria</taxon>
        <taxon>Burkholderiales</taxon>
        <taxon>Alcaligenaceae</taxon>
        <taxon>Bordetella</taxon>
    </lineage>
</organism>